<keyword evidence="10" id="KW-1185">Reference proteome</keyword>
<evidence type="ECO:0000313" key="9">
    <source>
        <dbReference type="EMBL" id="KAG6635832.1"/>
    </source>
</evidence>
<dbReference type="PANTHER" id="PTHR31669:SF297">
    <property type="entry name" value="PROTEIN FAR1-RELATED SEQUENCE"/>
    <property type="match status" value="1"/>
</dbReference>
<evidence type="ECO:0000256" key="1">
    <source>
        <dbReference type="ARBA" id="ARBA00005889"/>
    </source>
</evidence>
<comment type="function">
    <text evidence="6">Putative transcription activator involved in regulating light control of development.</text>
</comment>
<accession>A0A8T1P2U4</accession>
<evidence type="ECO:0000256" key="2">
    <source>
        <dbReference type="ARBA" id="ARBA00022723"/>
    </source>
</evidence>
<dbReference type="AlphaFoldDB" id="A0A8T1P2U4"/>
<dbReference type="InterPro" id="IPR031052">
    <property type="entry name" value="FHY3/FAR1"/>
</dbReference>
<feature type="compositionally biased region" description="Acidic residues" evidence="7">
    <location>
        <begin position="55"/>
        <end position="65"/>
    </location>
</feature>
<evidence type="ECO:0000259" key="8">
    <source>
        <dbReference type="PROSITE" id="PS50966"/>
    </source>
</evidence>
<feature type="region of interest" description="Disordered" evidence="7">
    <location>
        <begin position="712"/>
        <end position="739"/>
    </location>
</feature>
<dbReference type="SMART" id="SM00575">
    <property type="entry name" value="ZnF_PMZ"/>
    <property type="match status" value="1"/>
</dbReference>
<dbReference type="GO" id="GO:0006355">
    <property type="term" value="P:regulation of DNA-templated transcription"/>
    <property type="evidence" value="ECO:0007669"/>
    <property type="project" value="UniProtKB-UniRule"/>
</dbReference>
<dbReference type="InterPro" id="IPR018289">
    <property type="entry name" value="MULE_transposase_dom"/>
</dbReference>
<feature type="domain" description="SWIM-type" evidence="8">
    <location>
        <begin position="559"/>
        <end position="597"/>
    </location>
</feature>
<keyword evidence="2 6" id="KW-0479">Metal-binding</keyword>
<feature type="compositionally biased region" description="Basic residues" evidence="7">
    <location>
        <begin position="719"/>
        <end position="739"/>
    </location>
</feature>
<comment type="similarity">
    <text evidence="1 6">Belongs to the FHY3/FAR1 family.</text>
</comment>
<evidence type="ECO:0000256" key="4">
    <source>
        <dbReference type="ARBA" id="ARBA00022833"/>
    </source>
</evidence>
<keyword evidence="4 6" id="KW-0862">Zinc</keyword>
<evidence type="ECO:0000256" key="3">
    <source>
        <dbReference type="ARBA" id="ARBA00022771"/>
    </source>
</evidence>
<feature type="compositionally biased region" description="Polar residues" evidence="7">
    <location>
        <begin position="16"/>
        <end position="30"/>
    </location>
</feature>
<dbReference type="Proteomes" id="UP000811609">
    <property type="component" value="Chromosome 11"/>
</dbReference>
<proteinExistence type="inferred from homology"/>
<comment type="caution">
    <text evidence="9">The sequence shown here is derived from an EMBL/GenBank/DDBJ whole genome shotgun (WGS) entry which is preliminary data.</text>
</comment>
<dbReference type="Pfam" id="PF03101">
    <property type="entry name" value="FAR1"/>
    <property type="match status" value="1"/>
</dbReference>
<feature type="compositionally biased region" description="Basic and acidic residues" evidence="7">
    <location>
        <begin position="31"/>
        <end position="51"/>
    </location>
</feature>
<keyword evidence="3 5" id="KW-0863">Zinc-finger</keyword>
<dbReference type="Pfam" id="PF04434">
    <property type="entry name" value="SWIM"/>
    <property type="match status" value="1"/>
</dbReference>
<keyword evidence="6" id="KW-0539">Nucleus</keyword>
<dbReference type="GO" id="GO:0005634">
    <property type="term" value="C:nucleus"/>
    <property type="evidence" value="ECO:0007669"/>
    <property type="project" value="UniProtKB-SubCell"/>
</dbReference>
<dbReference type="EMBL" id="CM031819">
    <property type="protein sequence ID" value="KAG6635832.1"/>
    <property type="molecule type" value="Genomic_DNA"/>
</dbReference>
<feature type="region of interest" description="Disordered" evidence="7">
    <location>
        <begin position="1"/>
        <end position="70"/>
    </location>
</feature>
<evidence type="ECO:0000256" key="5">
    <source>
        <dbReference type="PROSITE-ProRule" id="PRU00325"/>
    </source>
</evidence>
<comment type="subcellular location">
    <subcellularLocation>
        <location evidence="6">Nucleus</location>
    </subcellularLocation>
</comment>
<dbReference type="InterPro" id="IPR004330">
    <property type="entry name" value="FAR1_DNA_bnd_dom"/>
</dbReference>
<gene>
    <name evidence="9" type="ORF">CIPAW_11G070100</name>
</gene>
<dbReference type="Pfam" id="PF10551">
    <property type="entry name" value="MULE"/>
    <property type="match status" value="1"/>
</dbReference>
<evidence type="ECO:0000313" key="10">
    <source>
        <dbReference type="Proteomes" id="UP000811609"/>
    </source>
</evidence>
<reference evidence="9" key="1">
    <citation type="submission" date="2020-12" db="EMBL/GenBank/DDBJ databases">
        <title>WGS assembly of Carya illinoinensis cv. Pawnee.</title>
        <authorList>
            <person name="Platts A."/>
            <person name="Shu S."/>
            <person name="Wright S."/>
            <person name="Barry K."/>
            <person name="Edger P."/>
            <person name="Pires J.C."/>
            <person name="Schmutz J."/>
        </authorList>
    </citation>
    <scope>NUCLEOTIDE SEQUENCE</scope>
    <source>
        <tissue evidence="9">Leaf</tissue>
    </source>
</reference>
<evidence type="ECO:0000256" key="7">
    <source>
        <dbReference type="SAM" id="MobiDB-lite"/>
    </source>
</evidence>
<name>A0A8T1P2U4_CARIL</name>
<dbReference type="PANTHER" id="PTHR31669">
    <property type="entry name" value="PROTEIN FAR1-RELATED SEQUENCE 10-RELATED"/>
    <property type="match status" value="1"/>
</dbReference>
<evidence type="ECO:0000256" key="6">
    <source>
        <dbReference type="RuleBase" id="RU367018"/>
    </source>
</evidence>
<dbReference type="InterPro" id="IPR006564">
    <property type="entry name" value="Znf_PMZ"/>
</dbReference>
<protein>
    <recommendedName>
        <fullName evidence="6">Protein FAR1-RELATED SEQUENCE</fullName>
    </recommendedName>
</protein>
<dbReference type="InterPro" id="IPR007527">
    <property type="entry name" value="Znf_SWIM"/>
</dbReference>
<dbReference type="PROSITE" id="PS50966">
    <property type="entry name" value="ZF_SWIM"/>
    <property type="match status" value="1"/>
</dbReference>
<dbReference type="GO" id="GO:0008270">
    <property type="term" value="F:zinc ion binding"/>
    <property type="evidence" value="ECO:0007669"/>
    <property type="project" value="UniProtKB-UniRule"/>
</dbReference>
<sequence>MTTASAASERGDIEDSSPNWAETERPSTSARVEESNKDRPKDSMETEDRINEAGQLDDEVGGDTIEEPKPKMEFNSFEEVMTYYKQYAKNIGFGVMTRRTEKGDDGTVRYATLGCARGGKARNRTLNVARPRPTGKTECKSKINVLKVDGKYQLTTVNNIHNHGLSPKKSRFFRCNREVSDSVKRVLDTNDIAGIRMNKSFGSLVVGAGGFENLPFLEKDCWNYIDKARHLRLGAGGAGALQEYFERMQYKNPGFFASMDLDDDGRAAYEDFGDVVTFDTTYLTNRYGMPFAPFVGVNHHGQSILLGAGLISCEDTATFVWLFKTWLQCMDGIAPRAIITDQDRAMKNAIAIVFPQSRHRFCLWHILKKVPEKLSSYSAYKSGMKNDLMKCVYDTQNVEEFESSWEQLISTYKLEENAWLKSLYIERKHWVPAFLKDSFWAGMSTTQRSESMNAFFDGYVHAKTNLKEFVDQFDNALKKKIENENNADFHSFSVTIPCISRSPIEKKFQELYTNSKFREVQRELQCLIDLSPELLKRDGGVKTYLVEDEVHVEEFTKLVTYSVDFSEVDTSAKCSCGLFQMRGILCRHILVYILDRWRKDIKRRYTLIDSSYAEGAQRADANRYSTLLNKCYKMITHAADSRKHTEDATQKLEAMIELYSENQEPPSRTCTGSNNVPSRPNATTCAGSDKVLSPLVVRGKGRPPSLRRASTMEKEIRKVKAKAKNATVKGKRKQVLHYD</sequence>
<organism evidence="9 10">
    <name type="scientific">Carya illinoinensis</name>
    <name type="common">Pecan</name>
    <dbReference type="NCBI Taxonomy" id="32201"/>
    <lineage>
        <taxon>Eukaryota</taxon>
        <taxon>Viridiplantae</taxon>
        <taxon>Streptophyta</taxon>
        <taxon>Embryophyta</taxon>
        <taxon>Tracheophyta</taxon>
        <taxon>Spermatophyta</taxon>
        <taxon>Magnoliopsida</taxon>
        <taxon>eudicotyledons</taxon>
        <taxon>Gunneridae</taxon>
        <taxon>Pentapetalae</taxon>
        <taxon>rosids</taxon>
        <taxon>fabids</taxon>
        <taxon>Fagales</taxon>
        <taxon>Juglandaceae</taxon>
        <taxon>Carya</taxon>
    </lineage>
</organism>